<gene>
    <name evidence="2" type="ORF">KIH74_26785</name>
</gene>
<evidence type="ECO:0000256" key="1">
    <source>
        <dbReference type="SAM" id="MobiDB-lite"/>
    </source>
</evidence>
<protein>
    <submittedName>
        <fullName evidence="2">Uncharacterized protein</fullName>
    </submittedName>
</protein>
<comment type="caution">
    <text evidence="2">The sequence shown here is derived from an EMBL/GenBank/DDBJ whole genome shotgun (WGS) entry which is preliminary data.</text>
</comment>
<keyword evidence="3" id="KW-1185">Reference proteome</keyword>
<organism evidence="2 3">
    <name type="scientific">Kineosporia corallincola</name>
    <dbReference type="NCBI Taxonomy" id="2835133"/>
    <lineage>
        <taxon>Bacteria</taxon>
        <taxon>Bacillati</taxon>
        <taxon>Actinomycetota</taxon>
        <taxon>Actinomycetes</taxon>
        <taxon>Kineosporiales</taxon>
        <taxon>Kineosporiaceae</taxon>
        <taxon>Kineosporia</taxon>
    </lineage>
</organism>
<dbReference type="EMBL" id="JAHBAY010000013">
    <property type="protein sequence ID" value="MBT0772578.1"/>
    <property type="molecule type" value="Genomic_DNA"/>
</dbReference>
<reference evidence="2 3" key="1">
    <citation type="submission" date="2021-05" db="EMBL/GenBank/DDBJ databases">
        <title>Kineosporia and Streptomyces sp. nov. two new marine actinobacteria isolated from Coral.</title>
        <authorList>
            <person name="Buangrab K."/>
            <person name="Sutthacheep M."/>
            <person name="Yeemin T."/>
            <person name="Harunari E."/>
            <person name="Igarashi Y."/>
            <person name="Kanchanasin P."/>
            <person name="Tanasupawat S."/>
            <person name="Phongsopitanun W."/>
        </authorList>
    </citation>
    <scope>NUCLEOTIDE SEQUENCE [LARGE SCALE GENOMIC DNA]</scope>
    <source>
        <strain evidence="2 3">J2-2</strain>
    </source>
</reference>
<evidence type="ECO:0000313" key="3">
    <source>
        <dbReference type="Proteomes" id="UP001197247"/>
    </source>
</evidence>
<feature type="region of interest" description="Disordered" evidence="1">
    <location>
        <begin position="40"/>
        <end position="69"/>
    </location>
</feature>
<dbReference type="RefSeq" id="WP_214159123.1">
    <property type="nucleotide sequence ID" value="NZ_JAHBAY010000013.1"/>
</dbReference>
<evidence type="ECO:0000313" key="2">
    <source>
        <dbReference type="EMBL" id="MBT0772578.1"/>
    </source>
</evidence>
<proteinExistence type="predicted"/>
<name>A0ABS5TNA7_9ACTN</name>
<sequence length="459" mass="47992">MRTPSSPGGGRRKPSWRLWTVGLSAVVLAVTGTTVALQSASAEQASTASTSTTSSASAASSDSSDSSVSASSTVTTTAAACSRTKSKTAKTKVTSVSLPYKVKGYGGEGDTEVIPMAVAAAPNGQSWLAWVGTSGKVYLGKLGCNDKLTGKVTSFTGIDLQDITADANGGAILITKKGSCGTGPLCGGTSSPCNTMHLIRFDNSGKTVWSKQVTNLSSTKKGYSNGARFVWWYQHHGRIATGGGKYAAYFGTAITVKNGSCVDIHQGDRLQVVTSKGKAVASESTDFSCSHAWNSRVVYDPAKKKFITVCATDNECRIAQANPYRTVVASKCDGTLFGGDLILAKTGYWTAWSQGGKAKISRFTTGKANKTVNSVAATQHPHLVKYGSNRMVLSWGSGSKIKAKIMNRSTGATIGSTLTLNAKDHDYMSFKEYKDGSVAYAAAGATTKSIKIARVMPMT</sequence>
<accession>A0ABS5TNA7</accession>
<dbReference type="Proteomes" id="UP001197247">
    <property type="component" value="Unassembled WGS sequence"/>
</dbReference>